<dbReference type="InterPro" id="IPR053160">
    <property type="entry name" value="MFS_DHA3_Transporter"/>
</dbReference>
<dbReference type="EMBL" id="CP063367">
    <property type="protein sequence ID" value="QUM68807.1"/>
    <property type="molecule type" value="Genomic_DNA"/>
</dbReference>
<dbReference type="SUPFAM" id="SSF103473">
    <property type="entry name" value="MFS general substrate transporter"/>
    <property type="match status" value="1"/>
</dbReference>
<gene>
    <name evidence="8" type="ORF">IPU22_09530</name>
</gene>
<proteinExistence type="predicted"/>
<feature type="transmembrane region" description="Helical" evidence="6">
    <location>
        <begin position="199"/>
        <end position="219"/>
    </location>
</feature>
<feature type="transmembrane region" description="Helical" evidence="6">
    <location>
        <begin position="324"/>
        <end position="343"/>
    </location>
</feature>
<evidence type="ECO:0000313" key="8">
    <source>
        <dbReference type="EMBL" id="QUM68807.1"/>
    </source>
</evidence>
<feature type="transmembrane region" description="Helical" evidence="6">
    <location>
        <begin position="64"/>
        <end position="83"/>
    </location>
</feature>
<keyword evidence="4 6" id="KW-1133">Transmembrane helix</keyword>
<name>A0AAQ0IFW2_9STAP</name>
<dbReference type="PROSITE" id="PS50850">
    <property type="entry name" value="MFS"/>
    <property type="match status" value="1"/>
</dbReference>
<feature type="transmembrane region" description="Helical" evidence="6">
    <location>
        <begin position="123"/>
        <end position="146"/>
    </location>
</feature>
<dbReference type="AlphaFoldDB" id="A0AAQ0IFW2"/>
<sequence>MLKIIVFRLFNSFTLAYTFLFLIYLKDIDIDVFHIGILFSVIYTSNIVTEIPFGYFADTKSKKLSYYIGSLFTMFSLAILIAYRSFNLLIIGSILYGIGMSGKSGSAEAVLINSLNKDDQKVYFEIGNTINLYSNAFMAILIGYLYKLNMVSPFYISYIAELLLFTFFIFIKETKVTEDKELIKRSVFRDTKFSILKNYDVYVFLSFIYLVIPQLSVYLPAYLKTHIEVEYISMLIFLFNIIPIFGAKIYNKKLRNIENKYVLYMTLIYFTVLLFMMSISNFYLFLFLYGLSRVANGWIFMVISKMINSISTDENRATMLSIKSAVMSLMFIFSDPLFGYIISRHSIKFSYFISGLIILTGIIIFTFSRRDKDV</sequence>
<dbReference type="PANTHER" id="PTHR23530:SF1">
    <property type="entry name" value="PERMEASE, MAJOR FACILITATOR SUPERFAMILY-RELATED"/>
    <property type="match status" value="1"/>
</dbReference>
<feature type="transmembrane region" description="Helical" evidence="6">
    <location>
        <begin position="37"/>
        <end position="57"/>
    </location>
</feature>
<evidence type="ECO:0000259" key="7">
    <source>
        <dbReference type="PROSITE" id="PS50850"/>
    </source>
</evidence>
<feature type="transmembrane region" description="Helical" evidence="6">
    <location>
        <begin position="231"/>
        <end position="249"/>
    </location>
</feature>
<dbReference type="Pfam" id="PF07690">
    <property type="entry name" value="MFS_1"/>
    <property type="match status" value="1"/>
</dbReference>
<evidence type="ECO:0000256" key="5">
    <source>
        <dbReference type="ARBA" id="ARBA00023136"/>
    </source>
</evidence>
<organism evidence="8 9">
    <name type="scientific">Staphylococcus delphini</name>
    <dbReference type="NCBI Taxonomy" id="53344"/>
    <lineage>
        <taxon>Bacteria</taxon>
        <taxon>Bacillati</taxon>
        <taxon>Bacillota</taxon>
        <taxon>Bacilli</taxon>
        <taxon>Bacillales</taxon>
        <taxon>Staphylococcaceae</taxon>
        <taxon>Staphylococcus</taxon>
        <taxon>Staphylococcus intermedius group</taxon>
    </lineage>
</organism>
<keyword evidence="5 6" id="KW-0472">Membrane</keyword>
<dbReference type="InterPro" id="IPR036259">
    <property type="entry name" value="MFS_trans_sf"/>
</dbReference>
<dbReference type="InterPro" id="IPR011701">
    <property type="entry name" value="MFS"/>
</dbReference>
<feature type="transmembrane region" description="Helical" evidence="6">
    <location>
        <begin position="152"/>
        <end position="171"/>
    </location>
</feature>
<feature type="transmembrane region" description="Helical" evidence="6">
    <location>
        <begin position="349"/>
        <end position="368"/>
    </location>
</feature>
<feature type="transmembrane region" description="Helical" evidence="6">
    <location>
        <begin position="285"/>
        <end position="303"/>
    </location>
</feature>
<comment type="subcellular location">
    <subcellularLocation>
        <location evidence="1">Cell membrane</location>
        <topology evidence="1">Multi-pass membrane protein</topology>
    </subcellularLocation>
</comment>
<evidence type="ECO:0000313" key="9">
    <source>
        <dbReference type="Proteomes" id="UP000675994"/>
    </source>
</evidence>
<dbReference type="Proteomes" id="UP000675994">
    <property type="component" value="Chromosome"/>
</dbReference>
<evidence type="ECO:0000256" key="3">
    <source>
        <dbReference type="ARBA" id="ARBA00022692"/>
    </source>
</evidence>
<feature type="transmembrane region" description="Helical" evidence="6">
    <location>
        <begin position="261"/>
        <end position="279"/>
    </location>
</feature>
<dbReference type="InterPro" id="IPR020846">
    <property type="entry name" value="MFS_dom"/>
</dbReference>
<evidence type="ECO:0000256" key="6">
    <source>
        <dbReference type="SAM" id="Phobius"/>
    </source>
</evidence>
<dbReference type="RefSeq" id="WP_212574643.1">
    <property type="nucleotide sequence ID" value="NZ_CP063367.1"/>
</dbReference>
<evidence type="ECO:0000256" key="4">
    <source>
        <dbReference type="ARBA" id="ARBA00022989"/>
    </source>
</evidence>
<evidence type="ECO:0000256" key="1">
    <source>
        <dbReference type="ARBA" id="ARBA00004651"/>
    </source>
</evidence>
<dbReference type="Gene3D" id="1.20.1250.20">
    <property type="entry name" value="MFS general substrate transporter like domains"/>
    <property type="match status" value="2"/>
</dbReference>
<accession>A0AAQ0IFW2</accession>
<dbReference type="GO" id="GO:0005886">
    <property type="term" value="C:plasma membrane"/>
    <property type="evidence" value="ECO:0007669"/>
    <property type="project" value="UniProtKB-SubCell"/>
</dbReference>
<reference evidence="8" key="1">
    <citation type="journal article" date="2021" name="Front. Microbiol.">
        <title>Presence and Characterization of a Novel cfr-Carrying Tn558 Transposon Derivative in Staphylococcus delphini Isolated From Retail Food.</title>
        <authorList>
            <person name="Zhang F."/>
            <person name="Wu S."/>
            <person name="Huang J."/>
            <person name="Yang R."/>
            <person name="Zhang J."/>
            <person name="Lei T."/>
            <person name="Dai J."/>
            <person name="Ding Y."/>
            <person name="Xue L."/>
            <person name="Wang J."/>
            <person name="Chen M."/>
            <person name="Wu Q."/>
        </authorList>
    </citation>
    <scope>NUCLEOTIDE SEQUENCE</scope>
    <source>
        <strain evidence="8">2794-1</strain>
    </source>
</reference>
<feature type="domain" description="Major facilitator superfamily (MFS) profile" evidence="7">
    <location>
        <begin position="1"/>
        <end position="373"/>
    </location>
</feature>
<keyword evidence="3 6" id="KW-0812">Transmembrane</keyword>
<evidence type="ECO:0000256" key="2">
    <source>
        <dbReference type="ARBA" id="ARBA00022448"/>
    </source>
</evidence>
<feature type="transmembrane region" description="Helical" evidence="6">
    <location>
        <begin position="89"/>
        <end position="111"/>
    </location>
</feature>
<keyword evidence="2" id="KW-0813">Transport</keyword>
<feature type="transmembrane region" description="Helical" evidence="6">
    <location>
        <begin position="5"/>
        <end position="25"/>
    </location>
</feature>
<dbReference type="GO" id="GO:0022857">
    <property type="term" value="F:transmembrane transporter activity"/>
    <property type="evidence" value="ECO:0007669"/>
    <property type="project" value="InterPro"/>
</dbReference>
<dbReference type="PANTHER" id="PTHR23530">
    <property type="entry name" value="TRANSPORT PROTEIN-RELATED"/>
    <property type="match status" value="1"/>
</dbReference>
<protein>
    <submittedName>
        <fullName evidence="8">MFS transporter</fullName>
    </submittedName>
</protein>